<evidence type="ECO:0000313" key="1">
    <source>
        <dbReference type="EMBL" id="MDQ0537188.1"/>
    </source>
</evidence>
<organism evidence="1 2">
    <name type="scientific">Azospirillum picis</name>
    <dbReference type="NCBI Taxonomy" id="488438"/>
    <lineage>
        <taxon>Bacteria</taxon>
        <taxon>Pseudomonadati</taxon>
        <taxon>Pseudomonadota</taxon>
        <taxon>Alphaproteobacteria</taxon>
        <taxon>Rhodospirillales</taxon>
        <taxon>Azospirillaceae</taxon>
        <taxon>Azospirillum</taxon>
    </lineage>
</organism>
<dbReference type="RefSeq" id="WP_209990846.1">
    <property type="nucleotide sequence ID" value="NZ_JAGINO010000037.1"/>
</dbReference>
<evidence type="ECO:0000313" key="2">
    <source>
        <dbReference type="Proteomes" id="UP001244552"/>
    </source>
</evidence>
<keyword evidence="2" id="KW-1185">Reference proteome</keyword>
<sequence length="505" mass="53770">MSGAVVWLVEAEPEARLTGDPVPLRLGTRTITFPADDPDAPNRRYDGRLDIAYRMSWQAYGDTLLGGVSLAVAGGFSFKVDDDLHRSGRFALWRRCLWDGRAVRTLRGRDGDPYAAYQLLQSGQLRGDNSWGSSQVTVPTADPQQLLTARFATPTYAGTGGLEGPATAKGKVKPQFIGVVRWMEPYRPDPNVTCWHLDPVNGVAEVLEVLDGCNPISAATAYPPAQGKWWVDKAAGVLWYGGEPIHQLRVSARSGFAGGASTAGPLLAAVLARAGVEGLDHAAFATLGATAVMGWPVDESTTCRDLCDRICASFMGGVRTRRNGVVTPYKLARPAATVATDPAIGARILAAAVDPENGPTWKPDAVPPSEIVVRYRLNAGGAITPDRMAANAPADNKAFGAELWRSVRQATPSADRHPLAEPLEIDSGLDDRAAAEALAAAMANFYGVETEDIDVPTTADLSTADIAGQAWLSLPAHGIDAGAGLILRLEEDSEGRQTVTLRRWL</sequence>
<name>A0ABU0MUL7_9PROT</name>
<gene>
    <name evidence="1" type="ORF">QO018_006088</name>
</gene>
<reference evidence="1 2" key="1">
    <citation type="submission" date="2023-07" db="EMBL/GenBank/DDBJ databases">
        <title>Genomic Encyclopedia of Type Strains, Phase IV (KMG-IV): sequencing the most valuable type-strain genomes for metagenomic binning, comparative biology and taxonomic classification.</title>
        <authorList>
            <person name="Goeker M."/>
        </authorList>
    </citation>
    <scope>NUCLEOTIDE SEQUENCE [LARGE SCALE GENOMIC DNA]</scope>
    <source>
        <strain evidence="1 2">DSM 19922</strain>
    </source>
</reference>
<comment type="caution">
    <text evidence="1">The sequence shown here is derived from an EMBL/GenBank/DDBJ whole genome shotgun (WGS) entry which is preliminary data.</text>
</comment>
<evidence type="ECO:0008006" key="3">
    <source>
        <dbReference type="Google" id="ProtNLM"/>
    </source>
</evidence>
<protein>
    <recommendedName>
        <fullName evidence="3">Tip attachment protein J domain-containing protein</fullName>
    </recommendedName>
</protein>
<accession>A0ABU0MUL7</accession>
<dbReference type="Proteomes" id="UP001244552">
    <property type="component" value="Unassembled WGS sequence"/>
</dbReference>
<dbReference type="EMBL" id="JAUSVU010000039">
    <property type="protein sequence ID" value="MDQ0537188.1"/>
    <property type="molecule type" value="Genomic_DNA"/>
</dbReference>
<proteinExistence type="predicted"/>